<evidence type="ECO:0000313" key="3">
    <source>
        <dbReference type="EMBL" id="CAF4177028.1"/>
    </source>
</evidence>
<dbReference type="Pfam" id="PF08385">
    <property type="entry name" value="DHC_N1"/>
    <property type="match status" value="1"/>
</dbReference>
<evidence type="ECO:0000313" key="2">
    <source>
        <dbReference type="EMBL" id="CAF1367717.1"/>
    </source>
</evidence>
<dbReference type="Proteomes" id="UP000682733">
    <property type="component" value="Unassembled WGS sequence"/>
</dbReference>
<dbReference type="Proteomes" id="UP000677228">
    <property type="component" value="Unassembled WGS sequence"/>
</dbReference>
<dbReference type="GO" id="GO:0005858">
    <property type="term" value="C:axonemal dynein complex"/>
    <property type="evidence" value="ECO:0007669"/>
    <property type="project" value="TreeGrafter"/>
</dbReference>
<dbReference type="GO" id="GO:0045505">
    <property type="term" value="F:dynein intermediate chain binding"/>
    <property type="evidence" value="ECO:0007669"/>
    <property type="project" value="InterPro"/>
</dbReference>
<protein>
    <recommendedName>
        <fullName evidence="1">Dynein heavy chain tail domain-containing protein</fullName>
    </recommendedName>
</protein>
<organism evidence="2 4">
    <name type="scientific">Didymodactylos carnosus</name>
    <dbReference type="NCBI Taxonomy" id="1234261"/>
    <lineage>
        <taxon>Eukaryota</taxon>
        <taxon>Metazoa</taxon>
        <taxon>Spiralia</taxon>
        <taxon>Gnathifera</taxon>
        <taxon>Rotifera</taxon>
        <taxon>Eurotatoria</taxon>
        <taxon>Bdelloidea</taxon>
        <taxon>Philodinida</taxon>
        <taxon>Philodinidae</taxon>
        <taxon>Didymodactylos</taxon>
    </lineage>
</organism>
<dbReference type="PANTHER" id="PTHR46532">
    <property type="entry name" value="MALE FERTILITY FACTOR KL5"/>
    <property type="match status" value="1"/>
</dbReference>
<evidence type="ECO:0000259" key="1">
    <source>
        <dbReference type="Pfam" id="PF08385"/>
    </source>
</evidence>
<reference evidence="2" key="1">
    <citation type="submission" date="2021-02" db="EMBL/GenBank/DDBJ databases">
        <authorList>
            <person name="Nowell W R."/>
        </authorList>
    </citation>
    <scope>NUCLEOTIDE SEQUENCE</scope>
</reference>
<dbReference type="GO" id="GO:0051959">
    <property type="term" value="F:dynein light intermediate chain binding"/>
    <property type="evidence" value="ECO:0007669"/>
    <property type="project" value="InterPro"/>
</dbReference>
<evidence type="ECO:0000313" key="4">
    <source>
        <dbReference type="Proteomes" id="UP000677228"/>
    </source>
</evidence>
<sequence length="429" mass="48793">IPSDSAILKDREVLLDFCDKPQPNLLVFHVNAAGNLTSSTAFPSSLKTKACFFAKKISEPLPREPKEKIADALSYGDLSSAALEQLQIYVNDVIVPLLSTPRNHEDWPEVVSSDIQKHVSDLQSQIQVVNSLVKGKILLPYPKYPKPISAKSDNIPTSVRSVEAIDLKFVHAVESVVIEWSHQIREVLKKDSSQPILEGQNPFPAVELEFWKAKRANLESIFEQLNDPRVSKMGELLAKSNSSYHPAFIHLHGEVRQALDEAQDIDTHLRPLASHFESIETADFPDTKQLYKPCFHIIALLWANCRHYTVPSRIIILLQELCNLVMKQASKYLEPMELFKGEVDEALEKIEQTIDCLQVFRDEYEDVRTNIKRYFKTNGQTVKDWDFSPTLVFARWNRFAERVNIIKELFSTANAFLKLEKVEIGGVKG</sequence>
<name>A0A8S2F320_9BILA</name>
<comment type="caution">
    <text evidence="2">The sequence shown here is derived from an EMBL/GenBank/DDBJ whole genome shotgun (WGS) entry which is preliminary data.</text>
</comment>
<gene>
    <name evidence="2" type="ORF">OVA965_LOCUS31525</name>
    <name evidence="3" type="ORF">TMI583_LOCUS32356</name>
</gene>
<dbReference type="EMBL" id="CAJOBA010045450">
    <property type="protein sequence ID" value="CAF4177028.1"/>
    <property type="molecule type" value="Genomic_DNA"/>
</dbReference>
<dbReference type="InterPro" id="IPR013594">
    <property type="entry name" value="Dynein_heavy_tail"/>
</dbReference>
<dbReference type="GO" id="GO:0007018">
    <property type="term" value="P:microtubule-based movement"/>
    <property type="evidence" value="ECO:0007669"/>
    <property type="project" value="InterPro"/>
</dbReference>
<proteinExistence type="predicted"/>
<dbReference type="PANTHER" id="PTHR46532:SF11">
    <property type="entry name" value="DYNEIN AXONEMAL HEAVY CHAIN 12"/>
    <property type="match status" value="1"/>
</dbReference>
<feature type="non-terminal residue" evidence="2">
    <location>
        <position position="1"/>
    </location>
</feature>
<dbReference type="InterPro" id="IPR026983">
    <property type="entry name" value="DHC"/>
</dbReference>
<dbReference type="AlphaFoldDB" id="A0A8S2F320"/>
<feature type="domain" description="Dynein heavy chain tail" evidence="1">
    <location>
        <begin position="170"/>
        <end position="428"/>
    </location>
</feature>
<accession>A0A8S2F320</accession>
<dbReference type="EMBL" id="CAJNOK010023791">
    <property type="protein sequence ID" value="CAF1367717.1"/>
    <property type="molecule type" value="Genomic_DNA"/>
</dbReference>